<dbReference type="PANTHER" id="PTHR24305:SF157">
    <property type="entry name" value="N-ACETYLTRYPTOPHAN 6-HYDROXYLASE IVOC-RELATED"/>
    <property type="match status" value="1"/>
</dbReference>
<dbReference type="PRINTS" id="PR00385">
    <property type="entry name" value="P450"/>
</dbReference>
<dbReference type="FunFam" id="1.10.630.10:FF:000069">
    <property type="entry name" value="Cytochrome P450, putative (Eurofung)"/>
    <property type="match status" value="1"/>
</dbReference>
<keyword evidence="4 12" id="KW-0349">Heme</keyword>
<dbReference type="GO" id="GO:0005506">
    <property type="term" value="F:iron ion binding"/>
    <property type="evidence" value="ECO:0007669"/>
    <property type="project" value="InterPro"/>
</dbReference>
<keyword evidence="6 12" id="KW-0479">Metal-binding</keyword>
<evidence type="ECO:0000256" key="7">
    <source>
        <dbReference type="ARBA" id="ARBA00022989"/>
    </source>
</evidence>
<evidence type="ECO:0000256" key="13">
    <source>
        <dbReference type="RuleBase" id="RU000461"/>
    </source>
</evidence>
<dbReference type="InterPro" id="IPR002401">
    <property type="entry name" value="Cyt_P450_E_grp-I"/>
</dbReference>
<feature type="binding site" description="axial binding residue" evidence="12">
    <location>
        <position position="453"/>
    </location>
    <ligand>
        <name>heme</name>
        <dbReference type="ChEBI" id="CHEBI:30413"/>
    </ligand>
    <ligandPart>
        <name>Fe</name>
        <dbReference type="ChEBI" id="CHEBI:18248"/>
    </ligandPart>
</feature>
<accession>A0A2J6QRN9</accession>
<evidence type="ECO:0000256" key="6">
    <source>
        <dbReference type="ARBA" id="ARBA00022723"/>
    </source>
</evidence>
<evidence type="ECO:0000256" key="2">
    <source>
        <dbReference type="ARBA" id="ARBA00004167"/>
    </source>
</evidence>
<evidence type="ECO:0000256" key="12">
    <source>
        <dbReference type="PIRSR" id="PIRSR602401-1"/>
    </source>
</evidence>
<dbReference type="InterPro" id="IPR050121">
    <property type="entry name" value="Cytochrome_P450_monoxygenase"/>
</dbReference>
<dbReference type="InterPro" id="IPR001128">
    <property type="entry name" value="Cyt_P450"/>
</dbReference>
<evidence type="ECO:0000256" key="4">
    <source>
        <dbReference type="ARBA" id="ARBA00022617"/>
    </source>
</evidence>
<evidence type="ECO:0000313" key="15">
    <source>
        <dbReference type="EMBL" id="PMD28925.1"/>
    </source>
</evidence>
<reference evidence="15 16" key="1">
    <citation type="submission" date="2016-04" db="EMBL/GenBank/DDBJ databases">
        <title>A degradative enzymes factory behind the ericoid mycorrhizal symbiosis.</title>
        <authorList>
            <consortium name="DOE Joint Genome Institute"/>
            <person name="Martino E."/>
            <person name="Morin E."/>
            <person name="Grelet G."/>
            <person name="Kuo A."/>
            <person name="Kohler A."/>
            <person name="Daghino S."/>
            <person name="Barry K."/>
            <person name="Choi C."/>
            <person name="Cichocki N."/>
            <person name="Clum A."/>
            <person name="Copeland A."/>
            <person name="Hainaut M."/>
            <person name="Haridas S."/>
            <person name="Labutti K."/>
            <person name="Lindquist E."/>
            <person name="Lipzen A."/>
            <person name="Khouja H.-R."/>
            <person name="Murat C."/>
            <person name="Ohm R."/>
            <person name="Olson A."/>
            <person name="Spatafora J."/>
            <person name="Veneault-Fourrey C."/>
            <person name="Henrissat B."/>
            <person name="Grigoriev I."/>
            <person name="Martin F."/>
            <person name="Perotto S."/>
        </authorList>
    </citation>
    <scope>NUCLEOTIDE SEQUENCE [LARGE SCALE GENOMIC DNA]</scope>
    <source>
        <strain evidence="15 16">F</strain>
    </source>
</reference>
<keyword evidence="9 12" id="KW-0408">Iron</keyword>
<dbReference type="GO" id="GO:0020037">
    <property type="term" value="F:heme binding"/>
    <property type="evidence" value="ECO:0007669"/>
    <property type="project" value="InterPro"/>
</dbReference>
<dbReference type="STRING" id="1149755.A0A2J6QRN9"/>
<dbReference type="GO" id="GO:0004497">
    <property type="term" value="F:monooxygenase activity"/>
    <property type="evidence" value="ECO:0007669"/>
    <property type="project" value="UniProtKB-KW"/>
</dbReference>
<feature type="transmembrane region" description="Helical" evidence="14">
    <location>
        <begin position="12"/>
        <end position="31"/>
    </location>
</feature>
<keyword evidence="16" id="KW-1185">Reference proteome</keyword>
<evidence type="ECO:0000256" key="3">
    <source>
        <dbReference type="ARBA" id="ARBA00010617"/>
    </source>
</evidence>
<keyword evidence="5 14" id="KW-0812">Transmembrane</keyword>
<evidence type="ECO:0000256" key="10">
    <source>
        <dbReference type="ARBA" id="ARBA00023033"/>
    </source>
</evidence>
<dbReference type="GO" id="GO:0016020">
    <property type="term" value="C:membrane"/>
    <property type="evidence" value="ECO:0007669"/>
    <property type="project" value="UniProtKB-SubCell"/>
</dbReference>
<evidence type="ECO:0000313" key="16">
    <source>
        <dbReference type="Proteomes" id="UP000235786"/>
    </source>
</evidence>
<keyword evidence="7 14" id="KW-1133">Transmembrane helix</keyword>
<evidence type="ECO:0000256" key="1">
    <source>
        <dbReference type="ARBA" id="ARBA00001971"/>
    </source>
</evidence>
<dbReference type="Gene3D" id="1.10.630.10">
    <property type="entry name" value="Cytochrome P450"/>
    <property type="match status" value="1"/>
</dbReference>
<dbReference type="Proteomes" id="UP000235786">
    <property type="component" value="Unassembled WGS sequence"/>
</dbReference>
<keyword evidence="10 13" id="KW-0503">Monooxygenase</keyword>
<organism evidence="15 16">
    <name type="scientific">Hyaloscypha variabilis (strain UAMH 11265 / GT02V1 / F)</name>
    <name type="common">Meliniomyces variabilis</name>
    <dbReference type="NCBI Taxonomy" id="1149755"/>
    <lineage>
        <taxon>Eukaryota</taxon>
        <taxon>Fungi</taxon>
        <taxon>Dikarya</taxon>
        <taxon>Ascomycota</taxon>
        <taxon>Pezizomycotina</taxon>
        <taxon>Leotiomycetes</taxon>
        <taxon>Helotiales</taxon>
        <taxon>Hyaloscyphaceae</taxon>
        <taxon>Hyaloscypha</taxon>
        <taxon>Hyaloscypha variabilis</taxon>
    </lineage>
</organism>
<comment type="subcellular location">
    <subcellularLocation>
        <location evidence="2">Membrane</location>
        <topology evidence="2">Single-pass membrane protein</topology>
    </subcellularLocation>
</comment>
<dbReference type="PROSITE" id="PS00086">
    <property type="entry name" value="CYTOCHROME_P450"/>
    <property type="match status" value="1"/>
</dbReference>
<proteinExistence type="inferred from homology"/>
<keyword evidence="8 13" id="KW-0560">Oxidoreductase</keyword>
<comment type="cofactor">
    <cofactor evidence="1 12">
        <name>heme</name>
        <dbReference type="ChEBI" id="CHEBI:30413"/>
    </cofactor>
</comment>
<evidence type="ECO:0000256" key="8">
    <source>
        <dbReference type="ARBA" id="ARBA00023002"/>
    </source>
</evidence>
<dbReference type="GO" id="GO:0016705">
    <property type="term" value="F:oxidoreductase activity, acting on paired donors, with incorporation or reduction of molecular oxygen"/>
    <property type="evidence" value="ECO:0007669"/>
    <property type="project" value="InterPro"/>
</dbReference>
<gene>
    <name evidence="15" type="ORF">L207DRAFT_539337</name>
</gene>
<dbReference type="SUPFAM" id="SSF48264">
    <property type="entry name" value="Cytochrome P450"/>
    <property type="match status" value="1"/>
</dbReference>
<dbReference type="Pfam" id="PF00067">
    <property type="entry name" value="p450"/>
    <property type="match status" value="1"/>
</dbReference>
<dbReference type="PRINTS" id="PR00463">
    <property type="entry name" value="EP450I"/>
</dbReference>
<keyword evidence="11 14" id="KW-0472">Membrane</keyword>
<dbReference type="EMBL" id="KZ613981">
    <property type="protein sequence ID" value="PMD28925.1"/>
    <property type="molecule type" value="Genomic_DNA"/>
</dbReference>
<evidence type="ECO:0000256" key="14">
    <source>
        <dbReference type="SAM" id="Phobius"/>
    </source>
</evidence>
<dbReference type="AlphaFoldDB" id="A0A2J6QRN9"/>
<name>A0A2J6QRN9_HYAVF</name>
<dbReference type="InterPro" id="IPR017972">
    <property type="entry name" value="Cyt_P450_CS"/>
</dbReference>
<comment type="similarity">
    <text evidence="3 13">Belongs to the cytochrome P450 family.</text>
</comment>
<dbReference type="OrthoDB" id="3945418at2759"/>
<evidence type="ECO:0000256" key="11">
    <source>
        <dbReference type="ARBA" id="ARBA00023136"/>
    </source>
</evidence>
<dbReference type="PANTHER" id="PTHR24305">
    <property type="entry name" value="CYTOCHROME P450"/>
    <property type="match status" value="1"/>
</dbReference>
<dbReference type="CDD" id="cd11062">
    <property type="entry name" value="CYP58-like"/>
    <property type="match status" value="1"/>
</dbReference>
<protein>
    <submittedName>
        <fullName evidence="15">Putative cytochrome P450</fullName>
    </submittedName>
</protein>
<evidence type="ECO:0000256" key="9">
    <source>
        <dbReference type="ARBA" id="ARBA00023004"/>
    </source>
</evidence>
<dbReference type="InterPro" id="IPR036396">
    <property type="entry name" value="Cyt_P450_sf"/>
</dbReference>
<evidence type="ECO:0000256" key="5">
    <source>
        <dbReference type="ARBA" id="ARBA00022692"/>
    </source>
</evidence>
<sequence length="513" mass="58085">MDYSFTARSPIAVVITAILVWVAYLLGLAFYRLTLHPLSRFPGPKLAALTKWYEFYYDVVAQGQFTFQVQKLHKEYGPIVRITPWELHVEDSSYFDELYSSKARYDKYEWMSGRFGANTMTFTTAKSDLHAIRRAPLNPMFSKRSIAKFEPVIRDKVELMAKGITKAKNDGDILVLSSAFNAFAGDVITEYCFGFCYNHLESAGFKDNFHPAFMAVSAFGHLAMQFPLMHPIMNSFPDWMTEKMTPDLHMLLVLQKDLRVKIKKIISGEDLSHKQSSHPTIFHELLESDLPPQEKSVDRLADEAQLMIGAGLETTAWALTVTSFHLINNPAISQKLRAELEAAIPDPKAKLDSLSLEKLPYLSACIQEGIRLAYGVSARNPRISPHKPTKYKNWVIPAGTPVSMTTVDIHHDEHIYPNSRSYVPERWLGNPKTEEGENLNRYFIAFGKGARSCLGINLAHAELYIALATVFRRFTFELFDTDASDVELAHDFFLPSPKLDSKGLRVKVESITS</sequence>